<keyword evidence="1" id="KW-0472">Membrane</keyword>
<accession>A0A0F9XWA1</accession>
<evidence type="ECO:0000313" key="2">
    <source>
        <dbReference type="EMBL" id="KKN96623.1"/>
    </source>
</evidence>
<dbReference type="AlphaFoldDB" id="A0A0F9XWA1"/>
<feature type="transmembrane region" description="Helical" evidence="1">
    <location>
        <begin position="98"/>
        <end position="119"/>
    </location>
</feature>
<organism evidence="2">
    <name type="scientific">marine sediment metagenome</name>
    <dbReference type="NCBI Taxonomy" id="412755"/>
    <lineage>
        <taxon>unclassified sequences</taxon>
        <taxon>metagenomes</taxon>
        <taxon>ecological metagenomes</taxon>
    </lineage>
</organism>
<dbReference type="EMBL" id="LAZR01000063">
    <property type="protein sequence ID" value="KKN96623.1"/>
    <property type="molecule type" value="Genomic_DNA"/>
</dbReference>
<feature type="transmembrane region" description="Helical" evidence="1">
    <location>
        <begin position="165"/>
        <end position="183"/>
    </location>
</feature>
<reference evidence="2" key="1">
    <citation type="journal article" date="2015" name="Nature">
        <title>Complex archaea that bridge the gap between prokaryotes and eukaryotes.</title>
        <authorList>
            <person name="Spang A."/>
            <person name="Saw J.H."/>
            <person name="Jorgensen S.L."/>
            <person name="Zaremba-Niedzwiedzka K."/>
            <person name="Martijn J."/>
            <person name="Lind A.E."/>
            <person name="van Eijk R."/>
            <person name="Schleper C."/>
            <person name="Guy L."/>
            <person name="Ettema T.J."/>
        </authorList>
    </citation>
    <scope>NUCLEOTIDE SEQUENCE</scope>
</reference>
<keyword evidence="1" id="KW-0812">Transmembrane</keyword>
<comment type="caution">
    <text evidence="2">The sequence shown here is derived from an EMBL/GenBank/DDBJ whole genome shotgun (WGS) entry which is preliminary data.</text>
</comment>
<sequence length="219" mass="24603">MENIIEIFIYIHAFFGGIGLITGIGSIIVRKGKLNHKRLGKWFTWSMIVSSAISLVIARLPNHMNTFLFLVGIFTIYMILAGNRALTFKSIKKTEANLVDKLVSGTMVASALLMIGFGLTGLINGYSHAILFLFFGLIGLFLPYGDYKLFKNTLKNRKLWLINHLSRMLGALIASVTAFIVAGMKYDTMWAWMIPSVIGTVYIIYWIKKVKGKKRLKTA</sequence>
<feature type="transmembrane region" description="Helical" evidence="1">
    <location>
        <begin position="66"/>
        <end position="86"/>
    </location>
</feature>
<keyword evidence="1" id="KW-1133">Transmembrane helix</keyword>
<feature type="transmembrane region" description="Helical" evidence="1">
    <location>
        <begin position="189"/>
        <end position="207"/>
    </location>
</feature>
<proteinExistence type="predicted"/>
<gene>
    <name evidence="2" type="ORF">LCGC14_0166690</name>
</gene>
<feature type="transmembrane region" description="Helical" evidence="1">
    <location>
        <begin position="42"/>
        <end position="60"/>
    </location>
</feature>
<evidence type="ECO:0008006" key="3">
    <source>
        <dbReference type="Google" id="ProtNLM"/>
    </source>
</evidence>
<protein>
    <recommendedName>
        <fullName evidence="3">DUF2306 domain-containing protein</fullName>
    </recommendedName>
</protein>
<feature type="transmembrane region" description="Helical" evidence="1">
    <location>
        <begin position="125"/>
        <end position="144"/>
    </location>
</feature>
<evidence type="ECO:0000256" key="1">
    <source>
        <dbReference type="SAM" id="Phobius"/>
    </source>
</evidence>
<name>A0A0F9XWA1_9ZZZZ</name>
<feature type="transmembrane region" description="Helical" evidence="1">
    <location>
        <begin position="7"/>
        <end position="30"/>
    </location>
</feature>